<name>A0A919T6P9_9ACTN</name>
<comment type="caution">
    <text evidence="3">The sequence shown here is derived from an EMBL/GenBank/DDBJ whole genome shotgun (WGS) entry which is preliminary data.</text>
</comment>
<evidence type="ECO:0000256" key="1">
    <source>
        <dbReference type="SAM" id="MobiDB-lite"/>
    </source>
</evidence>
<reference evidence="3 4" key="1">
    <citation type="submission" date="2021-03" db="EMBL/GenBank/DDBJ databases">
        <title>Whole genome shotgun sequence of Actinoplanes toevensis NBRC 105298.</title>
        <authorList>
            <person name="Komaki H."/>
            <person name="Tamura T."/>
        </authorList>
    </citation>
    <scope>NUCLEOTIDE SEQUENCE [LARGE SCALE GENOMIC DNA]</scope>
    <source>
        <strain evidence="3 4">NBRC 105298</strain>
    </source>
</reference>
<dbReference type="Proteomes" id="UP000677082">
    <property type="component" value="Unassembled WGS sequence"/>
</dbReference>
<dbReference type="EMBL" id="BOQN01000023">
    <property type="protein sequence ID" value="GIM90158.1"/>
    <property type="molecule type" value="Genomic_DNA"/>
</dbReference>
<protein>
    <recommendedName>
        <fullName evidence="2">Antitoxin SocA-like Panacea domain-containing protein</fullName>
    </recommendedName>
</protein>
<dbReference type="RefSeq" id="WP_213006093.1">
    <property type="nucleotide sequence ID" value="NZ_BOQN01000023.1"/>
</dbReference>
<keyword evidence="4" id="KW-1185">Reference proteome</keyword>
<proteinExistence type="predicted"/>
<feature type="domain" description="Antitoxin SocA-like Panacea" evidence="2">
    <location>
        <begin position="24"/>
        <end position="114"/>
    </location>
</feature>
<gene>
    <name evidence="3" type="ORF">Ato02nite_019510</name>
</gene>
<dbReference type="Pfam" id="PF13274">
    <property type="entry name" value="SocA_Panacea"/>
    <property type="match status" value="1"/>
</dbReference>
<accession>A0A919T6P9</accession>
<sequence length="231" mass="25277">MATNAHDVAAAVLAQVGPMEAMRLQKLVYYSQAWHLALLDTPLFPDTIQAWRDGPVTRTLWDTHSGQRKVGVWPAGDPKKLSASSAKVVSLVCQVYGGLSGDDLSALTHGEPPWVNARHGVPDDQPSRVAIQPDAMKHYYRTKSFAGRGVADLVTGGLHGFVDPALEASERSRIFAEIRDEFRREQPADEAGSPEPFGSAFHTRCDHENPPRVKASLTRERPRRGSATHPA</sequence>
<organism evidence="3 4">
    <name type="scientific">Paractinoplanes toevensis</name>
    <dbReference type="NCBI Taxonomy" id="571911"/>
    <lineage>
        <taxon>Bacteria</taxon>
        <taxon>Bacillati</taxon>
        <taxon>Actinomycetota</taxon>
        <taxon>Actinomycetes</taxon>
        <taxon>Micromonosporales</taxon>
        <taxon>Micromonosporaceae</taxon>
        <taxon>Paractinoplanes</taxon>
    </lineage>
</organism>
<dbReference type="AlphaFoldDB" id="A0A919T6P9"/>
<evidence type="ECO:0000313" key="4">
    <source>
        <dbReference type="Proteomes" id="UP000677082"/>
    </source>
</evidence>
<evidence type="ECO:0000259" key="2">
    <source>
        <dbReference type="Pfam" id="PF13274"/>
    </source>
</evidence>
<feature type="region of interest" description="Disordered" evidence="1">
    <location>
        <begin position="184"/>
        <end position="231"/>
    </location>
</feature>
<feature type="compositionally biased region" description="Basic residues" evidence="1">
    <location>
        <begin position="221"/>
        <end position="231"/>
    </location>
</feature>
<dbReference type="InterPro" id="IPR025272">
    <property type="entry name" value="SocA_Panacea"/>
</dbReference>
<evidence type="ECO:0000313" key="3">
    <source>
        <dbReference type="EMBL" id="GIM90158.1"/>
    </source>
</evidence>